<evidence type="ECO:0000313" key="3">
    <source>
        <dbReference type="Proteomes" id="UP001177003"/>
    </source>
</evidence>
<keyword evidence="3" id="KW-1185">Reference proteome</keyword>
<proteinExistence type="predicted"/>
<keyword evidence="1" id="KW-0175">Coiled coil</keyword>
<organism evidence="2 3">
    <name type="scientific">Lactuca saligna</name>
    <name type="common">Willowleaf lettuce</name>
    <dbReference type="NCBI Taxonomy" id="75948"/>
    <lineage>
        <taxon>Eukaryota</taxon>
        <taxon>Viridiplantae</taxon>
        <taxon>Streptophyta</taxon>
        <taxon>Embryophyta</taxon>
        <taxon>Tracheophyta</taxon>
        <taxon>Spermatophyta</taxon>
        <taxon>Magnoliopsida</taxon>
        <taxon>eudicotyledons</taxon>
        <taxon>Gunneridae</taxon>
        <taxon>Pentapetalae</taxon>
        <taxon>asterids</taxon>
        <taxon>campanulids</taxon>
        <taxon>Asterales</taxon>
        <taxon>Asteraceae</taxon>
        <taxon>Cichorioideae</taxon>
        <taxon>Cichorieae</taxon>
        <taxon>Lactucinae</taxon>
        <taxon>Lactuca</taxon>
    </lineage>
</organism>
<accession>A0AA35YTC1</accession>
<dbReference type="EMBL" id="OX465080">
    <property type="protein sequence ID" value="CAI9279876.1"/>
    <property type="molecule type" value="Genomic_DNA"/>
</dbReference>
<reference evidence="2" key="1">
    <citation type="submission" date="2023-04" db="EMBL/GenBank/DDBJ databases">
        <authorList>
            <person name="Vijverberg K."/>
            <person name="Xiong W."/>
            <person name="Schranz E."/>
        </authorList>
    </citation>
    <scope>NUCLEOTIDE SEQUENCE</scope>
</reference>
<name>A0AA35YTC1_LACSI</name>
<evidence type="ECO:0000313" key="2">
    <source>
        <dbReference type="EMBL" id="CAI9279876.1"/>
    </source>
</evidence>
<dbReference type="AlphaFoldDB" id="A0AA35YTC1"/>
<gene>
    <name evidence="2" type="ORF">LSALG_LOCUS19652</name>
</gene>
<feature type="coiled-coil region" evidence="1">
    <location>
        <begin position="46"/>
        <end position="76"/>
    </location>
</feature>
<dbReference type="Proteomes" id="UP001177003">
    <property type="component" value="Chromosome 4"/>
</dbReference>
<sequence>MKNMKEVKIGRKINITSGSGKGKVNIIIEEVSELSPELTDKENIEKEKRDKDLDDLNALKENLDAEGVELKNVEQILASKKALFLEWTLDQMQEEAIDDLNLFCLEPKTSFDTNNDVEFQMDIPITLIVFLFQCFENIRKFPLSNTVTNKKLFSFYLKYSKPQYKSWSLKTVVRLKVGLPE</sequence>
<evidence type="ECO:0000256" key="1">
    <source>
        <dbReference type="SAM" id="Coils"/>
    </source>
</evidence>
<protein>
    <submittedName>
        <fullName evidence="2">Uncharacterized protein</fullName>
    </submittedName>
</protein>